<dbReference type="EMBL" id="VICG01000004">
    <property type="protein sequence ID" value="KAA8573180.1"/>
    <property type="molecule type" value="Genomic_DNA"/>
</dbReference>
<keyword evidence="1" id="KW-1133">Transmembrane helix</keyword>
<dbReference type="AlphaFoldDB" id="A0A5M9JX14"/>
<feature type="transmembrane region" description="Helical" evidence="1">
    <location>
        <begin position="54"/>
        <end position="77"/>
    </location>
</feature>
<gene>
    <name evidence="2" type="ORF">EYC84_003689</name>
</gene>
<comment type="caution">
    <text evidence="2">The sequence shown here is derived from an EMBL/GenBank/DDBJ whole genome shotgun (WGS) entry which is preliminary data.</text>
</comment>
<evidence type="ECO:0000313" key="3">
    <source>
        <dbReference type="Proteomes" id="UP000322873"/>
    </source>
</evidence>
<sequence>MSRFEDSNRYNLTALRLAPDKDHDDVQVDGPKKSWKAAICSAEPRRCSLYTPQYGLSSSIILSIPTISILSFAAAYVHKYNLGSHTSPRPSSLIPHPSSLTIMDISIGREKKAKKKGLDHTLFSWTRY</sequence>
<keyword evidence="3" id="KW-1185">Reference proteome</keyword>
<accession>A0A5M9JX14</accession>
<evidence type="ECO:0000313" key="2">
    <source>
        <dbReference type="EMBL" id="KAA8573180.1"/>
    </source>
</evidence>
<dbReference type="Proteomes" id="UP000322873">
    <property type="component" value="Unassembled WGS sequence"/>
</dbReference>
<evidence type="ECO:0000256" key="1">
    <source>
        <dbReference type="SAM" id="Phobius"/>
    </source>
</evidence>
<name>A0A5M9JX14_MONFR</name>
<keyword evidence="1" id="KW-0812">Transmembrane</keyword>
<proteinExistence type="predicted"/>
<keyword evidence="1" id="KW-0472">Membrane</keyword>
<protein>
    <submittedName>
        <fullName evidence="2">Uncharacterized protein</fullName>
    </submittedName>
</protein>
<organism evidence="2 3">
    <name type="scientific">Monilinia fructicola</name>
    <name type="common">Brown rot fungus</name>
    <name type="synonym">Ciboria fructicola</name>
    <dbReference type="NCBI Taxonomy" id="38448"/>
    <lineage>
        <taxon>Eukaryota</taxon>
        <taxon>Fungi</taxon>
        <taxon>Dikarya</taxon>
        <taxon>Ascomycota</taxon>
        <taxon>Pezizomycotina</taxon>
        <taxon>Leotiomycetes</taxon>
        <taxon>Helotiales</taxon>
        <taxon>Sclerotiniaceae</taxon>
        <taxon>Monilinia</taxon>
    </lineage>
</organism>
<reference evidence="2 3" key="1">
    <citation type="submission" date="2019-06" db="EMBL/GenBank/DDBJ databases">
        <title>Genome Sequence of the Brown Rot Fungal Pathogen Monilinia fructicola.</title>
        <authorList>
            <person name="De Miccolis Angelini R.M."/>
            <person name="Landi L."/>
            <person name="Abate D."/>
            <person name="Pollastro S."/>
            <person name="Romanazzi G."/>
            <person name="Faretra F."/>
        </authorList>
    </citation>
    <scope>NUCLEOTIDE SEQUENCE [LARGE SCALE GENOMIC DNA]</scope>
    <source>
        <strain evidence="2 3">Mfrc123</strain>
    </source>
</reference>